<comment type="caution">
    <text evidence="3">The sequence shown here is derived from an EMBL/GenBank/DDBJ whole genome shotgun (WGS) entry which is preliminary data.</text>
</comment>
<keyword evidence="1" id="KW-0472">Membrane</keyword>
<protein>
    <submittedName>
        <fullName evidence="3">Fatty acid desaturase</fullName>
    </submittedName>
</protein>
<feature type="transmembrane region" description="Helical" evidence="1">
    <location>
        <begin position="140"/>
        <end position="171"/>
    </location>
</feature>
<dbReference type="EMBL" id="VZDO01000018">
    <property type="protein sequence ID" value="KAB0677182.1"/>
    <property type="molecule type" value="Genomic_DNA"/>
</dbReference>
<dbReference type="RefSeq" id="WP_150972413.1">
    <property type="nucleotide sequence ID" value="NZ_VZDO01000018.1"/>
</dbReference>
<reference evidence="3 4" key="1">
    <citation type="submission" date="2019-09" db="EMBL/GenBank/DDBJ databases">
        <title>YIM 132180 draft genome.</title>
        <authorList>
            <person name="Zhang K."/>
        </authorList>
    </citation>
    <scope>NUCLEOTIDE SEQUENCE [LARGE SCALE GENOMIC DNA]</scope>
    <source>
        <strain evidence="3 4">YIM 132180</strain>
    </source>
</reference>
<feature type="transmembrane region" description="Helical" evidence="1">
    <location>
        <begin position="94"/>
        <end position="111"/>
    </location>
</feature>
<gene>
    <name evidence="3" type="ORF">F6X38_18840</name>
</gene>
<dbReference type="InterPro" id="IPR005804">
    <property type="entry name" value="FA_desaturase_dom"/>
</dbReference>
<keyword evidence="1" id="KW-0812">Transmembrane</keyword>
<evidence type="ECO:0000259" key="2">
    <source>
        <dbReference type="Pfam" id="PF00487"/>
    </source>
</evidence>
<dbReference type="AlphaFoldDB" id="A0A7V7PLE7"/>
<name>A0A7V7PLE7_9HYPH</name>
<accession>A0A7V7PLE7</accession>
<proteinExistence type="predicted"/>
<sequence>MNADAIAAKDGAKLIGEAHKLCADLTAARPRTYWTDLALTALAAYAGLAAMLVADAALVRILGGVAAVLAIYRGISFVHEVSHLRKDDVPGFKAGYNALIGVPFLVPSFMYEGVHNLHHAKSRYGTVADPEYLPLARQTLWHVAAFVAVSALAPVGLLIRFAVLAPLSALVPALRRATRERFSALAINPAFRREPLTEAQARLWFRLEIACAAWAMLFVGATLAGLISWTSFGLVLLVGAGVGTLNQVRTLAAHHWENEGEEMSAAEQFLDSVTVPPPATLPVLWAPVGLRYHALHHLLPRLPYHNLAAAHARLCELLPETSAYHQASAPSFRSVMDRLFGELAKRRAERQAAGQPAE</sequence>
<dbReference type="Pfam" id="PF00487">
    <property type="entry name" value="FA_desaturase"/>
    <property type="match status" value="1"/>
</dbReference>
<feature type="domain" description="Fatty acid desaturase" evidence="2">
    <location>
        <begin position="65"/>
        <end position="325"/>
    </location>
</feature>
<evidence type="ECO:0000313" key="4">
    <source>
        <dbReference type="Proteomes" id="UP000432089"/>
    </source>
</evidence>
<keyword evidence="1" id="KW-1133">Transmembrane helix</keyword>
<organism evidence="3 4">
    <name type="scientific">Plantimonas leprariae</name>
    <dbReference type="NCBI Taxonomy" id="2615207"/>
    <lineage>
        <taxon>Bacteria</taxon>
        <taxon>Pseudomonadati</taxon>
        <taxon>Pseudomonadota</taxon>
        <taxon>Alphaproteobacteria</taxon>
        <taxon>Hyphomicrobiales</taxon>
        <taxon>Aurantimonadaceae</taxon>
        <taxon>Plantimonas</taxon>
    </lineage>
</organism>
<dbReference type="CDD" id="cd01060">
    <property type="entry name" value="Membrane-FADS-like"/>
    <property type="match status" value="1"/>
</dbReference>
<keyword evidence="4" id="KW-1185">Reference proteome</keyword>
<evidence type="ECO:0000256" key="1">
    <source>
        <dbReference type="SAM" id="Phobius"/>
    </source>
</evidence>
<dbReference type="Proteomes" id="UP000432089">
    <property type="component" value="Unassembled WGS sequence"/>
</dbReference>
<evidence type="ECO:0000313" key="3">
    <source>
        <dbReference type="EMBL" id="KAB0677182.1"/>
    </source>
</evidence>
<dbReference type="GO" id="GO:0006629">
    <property type="term" value="P:lipid metabolic process"/>
    <property type="evidence" value="ECO:0007669"/>
    <property type="project" value="InterPro"/>
</dbReference>
<feature type="transmembrane region" description="Helical" evidence="1">
    <location>
        <begin position="42"/>
        <end position="73"/>
    </location>
</feature>